<reference evidence="2" key="1">
    <citation type="journal article" date="2019" name="Int. J. Syst. Evol. Microbiol.">
        <title>The Global Catalogue of Microorganisms (GCM) 10K type strain sequencing project: providing services to taxonomists for standard genome sequencing and annotation.</title>
        <authorList>
            <consortium name="The Broad Institute Genomics Platform"/>
            <consortium name="The Broad Institute Genome Sequencing Center for Infectious Disease"/>
            <person name="Wu L."/>
            <person name="Ma J."/>
        </authorList>
    </citation>
    <scope>NUCLEOTIDE SEQUENCE [LARGE SCALE GENOMIC DNA]</scope>
    <source>
        <strain evidence="2">JCM 12607</strain>
    </source>
</reference>
<accession>A0ABW2WNW3</accession>
<organism evidence="1 2">
    <name type="scientific">Streptomyces sanglieri</name>
    <dbReference type="NCBI Taxonomy" id="193460"/>
    <lineage>
        <taxon>Bacteria</taxon>
        <taxon>Bacillati</taxon>
        <taxon>Actinomycetota</taxon>
        <taxon>Actinomycetes</taxon>
        <taxon>Kitasatosporales</taxon>
        <taxon>Streptomycetaceae</taxon>
        <taxon>Streptomyces</taxon>
    </lineage>
</organism>
<keyword evidence="2" id="KW-1185">Reference proteome</keyword>
<dbReference type="Proteomes" id="UP001596915">
    <property type="component" value="Unassembled WGS sequence"/>
</dbReference>
<sequence>MLLTSQLEAALPNEFSIPVDFDESRTRKAWDNTDDATYCQSEGWPDEWCGEALTFGLAGFTNLEDQELAIRLISFSNVPTAARLFKGEGTVDEVGKNPPGDEIDGFELEPSSSSPVWIGKGINVRQGAVIAKIEYSWKAGTDLPSDRLLSLTDMVVQRIQQAQAGKPPTASAR</sequence>
<dbReference type="EMBL" id="JBHTGL010000005">
    <property type="protein sequence ID" value="MFD0621912.1"/>
    <property type="molecule type" value="Genomic_DNA"/>
</dbReference>
<name>A0ABW2WNW3_9ACTN</name>
<protein>
    <submittedName>
        <fullName evidence="1">Uncharacterized protein</fullName>
    </submittedName>
</protein>
<gene>
    <name evidence="1" type="ORF">ACFQ2K_02955</name>
</gene>
<evidence type="ECO:0000313" key="1">
    <source>
        <dbReference type="EMBL" id="MFD0621912.1"/>
    </source>
</evidence>
<evidence type="ECO:0000313" key="2">
    <source>
        <dbReference type="Proteomes" id="UP001596915"/>
    </source>
</evidence>
<comment type="caution">
    <text evidence="1">The sequence shown here is derived from an EMBL/GenBank/DDBJ whole genome shotgun (WGS) entry which is preliminary data.</text>
</comment>
<proteinExistence type="predicted"/>